<reference evidence="2 3" key="1">
    <citation type="journal article" date="2017" name="BMC Biol.">
        <title>Genomic innovations, transcriptional plasticity and gene loss underlying the evolution and divergence of two highly polyphagous and invasive Helicoverpa pest species.</title>
        <authorList>
            <person name="Pearce S.L."/>
            <person name="Clarke D.F."/>
            <person name="East P.D."/>
            <person name="Elfekih S."/>
            <person name="Gordon K.H."/>
            <person name="Jermiin L.S."/>
            <person name="McGaughran A."/>
            <person name="Oakeshott J.G."/>
            <person name="Papanikolaou A."/>
            <person name="Perera O.P."/>
            <person name="Rane R.V."/>
            <person name="Richards S."/>
            <person name="Tay W.T."/>
            <person name="Walsh T.K."/>
            <person name="Anderson A."/>
            <person name="Anderson C.J."/>
            <person name="Asgari S."/>
            <person name="Board P.G."/>
            <person name="Bretschneider A."/>
            <person name="Campbell P.M."/>
            <person name="Chertemps T."/>
            <person name="Christeller J.T."/>
            <person name="Coppin C.W."/>
            <person name="Downes S.J."/>
            <person name="Duan G."/>
            <person name="Farnsworth C.A."/>
            <person name="Good R.T."/>
            <person name="Han L.B."/>
            <person name="Han Y.C."/>
            <person name="Hatje K."/>
            <person name="Horne I."/>
            <person name="Huang Y.P."/>
            <person name="Hughes D.S."/>
            <person name="Jacquin-Joly E."/>
            <person name="James W."/>
            <person name="Jhangiani S."/>
            <person name="Kollmar M."/>
            <person name="Kuwar S.S."/>
            <person name="Li S."/>
            <person name="Liu N.Y."/>
            <person name="Maibeche M.T."/>
            <person name="Miller J.R."/>
            <person name="Montagne N."/>
            <person name="Perry T."/>
            <person name="Qu J."/>
            <person name="Song S.V."/>
            <person name="Sutton G.G."/>
            <person name="Vogel H."/>
            <person name="Walenz B.P."/>
            <person name="Xu W."/>
            <person name="Zhang H.J."/>
            <person name="Zou Z."/>
            <person name="Batterham P."/>
            <person name="Edwards O.R."/>
            <person name="Feyereisen R."/>
            <person name="Gibbs R.A."/>
            <person name="Heckel D.G."/>
            <person name="McGrath A."/>
            <person name="Robin C."/>
            <person name="Scherer S.E."/>
            <person name="Worley K.C."/>
            <person name="Wu Y.D."/>
        </authorList>
    </citation>
    <scope>NUCLEOTIDE SEQUENCE [LARGE SCALE GENOMIC DNA]</scope>
    <source>
        <strain evidence="2">Harm_GR_Male_#8</strain>
        <tissue evidence="2">Whole organism</tissue>
    </source>
</reference>
<name>A0A2W1BIZ2_HELAM</name>
<proteinExistence type="predicted"/>
<evidence type="ECO:0000313" key="3">
    <source>
        <dbReference type="Proteomes" id="UP000249218"/>
    </source>
</evidence>
<protein>
    <submittedName>
        <fullName evidence="2">Uncharacterized protein</fullName>
    </submittedName>
</protein>
<organism evidence="2 3">
    <name type="scientific">Helicoverpa armigera</name>
    <name type="common">Cotton bollworm</name>
    <name type="synonym">Heliothis armigera</name>
    <dbReference type="NCBI Taxonomy" id="29058"/>
    <lineage>
        <taxon>Eukaryota</taxon>
        <taxon>Metazoa</taxon>
        <taxon>Ecdysozoa</taxon>
        <taxon>Arthropoda</taxon>
        <taxon>Hexapoda</taxon>
        <taxon>Insecta</taxon>
        <taxon>Pterygota</taxon>
        <taxon>Neoptera</taxon>
        <taxon>Endopterygota</taxon>
        <taxon>Lepidoptera</taxon>
        <taxon>Glossata</taxon>
        <taxon>Ditrysia</taxon>
        <taxon>Noctuoidea</taxon>
        <taxon>Noctuidae</taxon>
        <taxon>Heliothinae</taxon>
        <taxon>Helicoverpa</taxon>
    </lineage>
</organism>
<evidence type="ECO:0000256" key="1">
    <source>
        <dbReference type="SAM" id="MobiDB-lite"/>
    </source>
</evidence>
<dbReference type="AlphaFoldDB" id="A0A2W1BIZ2"/>
<feature type="compositionally biased region" description="Basic residues" evidence="1">
    <location>
        <begin position="1"/>
        <end position="15"/>
    </location>
</feature>
<dbReference type="Proteomes" id="UP000249218">
    <property type="component" value="Unassembled WGS sequence"/>
</dbReference>
<evidence type="ECO:0000313" key="2">
    <source>
        <dbReference type="EMBL" id="PZC72806.1"/>
    </source>
</evidence>
<keyword evidence="3" id="KW-1185">Reference proteome</keyword>
<gene>
    <name evidence="2" type="primary">HaOG210551</name>
    <name evidence="2" type="ORF">B5X24_HaOG210551</name>
</gene>
<dbReference type="EMBL" id="KZ150153">
    <property type="protein sequence ID" value="PZC72806.1"/>
    <property type="molecule type" value="Genomic_DNA"/>
</dbReference>
<accession>A0A2W1BIZ2</accession>
<feature type="region of interest" description="Disordered" evidence="1">
    <location>
        <begin position="1"/>
        <end position="56"/>
    </location>
</feature>
<sequence>MKYRGQPMKFKRKGNGAKNEHSQASIADRPPQPLPPGAVVKQESTPVRSPEPVRHPYSEATEVQPVKPTNIIRPCLKAQIPTAIPAPVQNSYAPNMCPVLVKNRQGYRNQGFDTTEDIHPHDFVRRHLEARPSAPRMINRHSRSFRELPSAPMHLSPNSSHLVSKSFKEPKAAPRLSPNTSPKVLQLAPRQEHVQPSKPKKKLPIYRPPPLPERRISSDDEWQYEELQPAAKYINGGGFL</sequence>
<feature type="region of interest" description="Disordered" evidence="1">
    <location>
        <begin position="149"/>
        <end position="220"/>
    </location>
</feature>